<dbReference type="SUPFAM" id="SSF159888">
    <property type="entry name" value="YdhG-like"/>
    <property type="match status" value="1"/>
</dbReference>
<dbReference type="Pfam" id="PF08818">
    <property type="entry name" value="DUF1801"/>
    <property type="match status" value="1"/>
</dbReference>
<reference evidence="2 3" key="1">
    <citation type="submission" date="2016-11" db="EMBL/GenBank/DDBJ databases">
        <authorList>
            <person name="Jaros S."/>
            <person name="Januszkiewicz K."/>
            <person name="Wedrychowicz H."/>
        </authorList>
    </citation>
    <scope>NUCLEOTIDE SEQUENCE [LARGE SCALE GENOMIC DNA]</scope>
    <source>
        <strain evidence="2 3">DSM 18899</strain>
    </source>
</reference>
<dbReference type="AlphaFoldDB" id="A0A1K2H919"/>
<dbReference type="RefSeq" id="WP_072427324.1">
    <property type="nucleotide sequence ID" value="NZ_FPKR01000003.1"/>
</dbReference>
<organism evidence="2 3">
    <name type="scientific">Chitinimonas taiwanensis DSM 18899</name>
    <dbReference type="NCBI Taxonomy" id="1121279"/>
    <lineage>
        <taxon>Bacteria</taxon>
        <taxon>Pseudomonadati</taxon>
        <taxon>Pseudomonadota</taxon>
        <taxon>Betaproteobacteria</taxon>
        <taxon>Neisseriales</taxon>
        <taxon>Chitinibacteraceae</taxon>
        <taxon>Chitinimonas</taxon>
    </lineage>
</organism>
<dbReference type="Proteomes" id="UP000186513">
    <property type="component" value="Unassembled WGS sequence"/>
</dbReference>
<evidence type="ECO:0000313" key="3">
    <source>
        <dbReference type="Proteomes" id="UP000186513"/>
    </source>
</evidence>
<gene>
    <name evidence="2" type="ORF">SAMN02745887_00772</name>
</gene>
<evidence type="ECO:0000259" key="1">
    <source>
        <dbReference type="Pfam" id="PF08818"/>
    </source>
</evidence>
<evidence type="ECO:0000313" key="2">
    <source>
        <dbReference type="EMBL" id="SFZ73327.1"/>
    </source>
</evidence>
<sequence>MSAKTVEALLEDIRLLGETRHALTCAVRELVRQQCTPFAEEVKYGGILFASGVPFCGVFAYKEHVSVEFGHGAAITDPFGHLEGSGKFRRHLKLSTLADIEGKQLAQYLPLALKAAQQAA</sequence>
<name>A0A1K2H919_9NEIS</name>
<protein>
    <recommendedName>
        <fullName evidence="1">YdhG-like domain-containing protein</fullName>
    </recommendedName>
</protein>
<dbReference type="STRING" id="1121279.SAMN02745887_00772"/>
<dbReference type="OrthoDB" id="7619808at2"/>
<keyword evidence="3" id="KW-1185">Reference proteome</keyword>
<dbReference type="InterPro" id="IPR014922">
    <property type="entry name" value="YdhG-like"/>
</dbReference>
<dbReference type="EMBL" id="FPKR01000003">
    <property type="protein sequence ID" value="SFZ73327.1"/>
    <property type="molecule type" value="Genomic_DNA"/>
</dbReference>
<proteinExistence type="predicted"/>
<feature type="domain" description="YdhG-like" evidence="1">
    <location>
        <begin position="26"/>
        <end position="109"/>
    </location>
</feature>
<accession>A0A1K2H919</accession>